<gene>
    <name evidence="1" type="ORF">QPJ95_17750</name>
</gene>
<dbReference type="EMBL" id="CP127247">
    <property type="protein sequence ID" value="WIY24403.1"/>
    <property type="molecule type" value="Genomic_DNA"/>
</dbReference>
<name>A0A9Y2KXC2_9RHOB</name>
<dbReference type="AlphaFoldDB" id="A0A9Y2KXC2"/>
<proteinExistence type="predicted"/>
<dbReference type="RefSeq" id="WP_270920605.1">
    <property type="nucleotide sequence ID" value="NZ_CP127247.1"/>
</dbReference>
<sequence length="128" mass="14791">MIHRYDVASGARVIGLRARAIANRQLAIYDKRAEVIQSKEMGWLTIWNTAFTGKGKPPLDLSDRDQSLVWRFEFKLGSKQLRNRFEMRNWQNARDTIGDTPTGALCRMRHQQKPTTDRNGTHWPVPGL</sequence>
<evidence type="ECO:0000313" key="2">
    <source>
        <dbReference type="Proteomes" id="UP001238334"/>
    </source>
</evidence>
<keyword evidence="2" id="KW-1185">Reference proteome</keyword>
<organism evidence="1 2">
    <name type="scientific">Parasedimentitalea psychrophila</name>
    <dbReference type="NCBI Taxonomy" id="2997337"/>
    <lineage>
        <taxon>Bacteria</taxon>
        <taxon>Pseudomonadati</taxon>
        <taxon>Pseudomonadota</taxon>
        <taxon>Alphaproteobacteria</taxon>
        <taxon>Rhodobacterales</taxon>
        <taxon>Paracoccaceae</taxon>
        <taxon>Parasedimentitalea</taxon>
    </lineage>
</organism>
<dbReference type="KEGG" id="ppso:QPJ95_17750"/>
<reference evidence="1 2" key="1">
    <citation type="submission" date="2023-06" db="EMBL/GenBank/DDBJ databases">
        <title>Parasedimentitalea psychrophila sp. nov., a psychrophilic bacterium isolated from deep-sea sediment.</title>
        <authorList>
            <person name="Li A."/>
        </authorList>
    </citation>
    <scope>NUCLEOTIDE SEQUENCE [LARGE SCALE GENOMIC DNA]</scope>
    <source>
        <strain evidence="1 2">QS115</strain>
    </source>
</reference>
<evidence type="ECO:0000313" key="1">
    <source>
        <dbReference type="EMBL" id="WIY24403.1"/>
    </source>
</evidence>
<protein>
    <submittedName>
        <fullName evidence="1">Uncharacterized protein</fullName>
    </submittedName>
</protein>
<dbReference type="Proteomes" id="UP001238334">
    <property type="component" value="Chromosome"/>
</dbReference>
<accession>A0A9Y2KXC2</accession>